<evidence type="ECO:0000313" key="3">
    <source>
        <dbReference type="Proteomes" id="UP000029228"/>
    </source>
</evidence>
<comment type="caution">
    <text evidence="2">The sequence shown here is derived from an EMBL/GenBank/DDBJ whole genome shotgun (WGS) entry which is preliminary data.</text>
</comment>
<dbReference type="Gene3D" id="3.40.50.300">
    <property type="entry name" value="P-loop containing nucleotide triphosphate hydrolases"/>
    <property type="match status" value="1"/>
</dbReference>
<feature type="domain" description="ABC transporter" evidence="1">
    <location>
        <begin position="1"/>
        <end position="33"/>
    </location>
</feature>
<proteinExistence type="predicted"/>
<dbReference type="EMBL" id="BBMR01000007">
    <property type="protein sequence ID" value="GAL21007.1"/>
    <property type="molecule type" value="Genomic_DNA"/>
</dbReference>
<evidence type="ECO:0000313" key="2">
    <source>
        <dbReference type="EMBL" id="GAL21007.1"/>
    </source>
</evidence>
<accession>A0A090SNR5</accession>
<dbReference type="STRING" id="990268.JCM19235_282"/>
<dbReference type="SUPFAM" id="SSF52540">
    <property type="entry name" value="P-loop containing nucleoside triphosphate hydrolases"/>
    <property type="match status" value="1"/>
</dbReference>
<keyword evidence="3" id="KW-1185">Reference proteome</keyword>
<gene>
    <name evidence="2" type="ORF">JCM19235_282</name>
</gene>
<dbReference type="Proteomes" id="UP000029228">
    <property type="component" value="Unassembled WGS sequence"/>
</dbReference>
<dbReference type="GO" id="GO:0016887">
    <property type="term" value="F:ATP hydrolysis activity"/>
    <property type="evidence" value="ECO:0007669"/>
    <property type="project" value="InterPro"/>
</dbReference>
<evidence type="ECO:0000259" key="1">
    <source>
        <dbReference type="Pfam" id="PF00005"/>
    </source>
</evidence>
<dbReference type="InterPro" id="IPR027417">
    <property type="entry name" value="P-loop_NTPase"/>
</dbReference>
<organism evidence="2 3">
    <name type="scientific">Vibrio maritimus</name>
    <dbReference type="NCBI Taxonomy" id="990268"/>
    <lineage>
        <taxon>Bacteria</taxon>
        <taxon>Pseudomonadati</taxon>
        <taxon>Pseudomonadota</taxon>
        <taxon>Gammaproteobacteria</taxon>
        <taxon>Vibrionales</taxon>
        <taxon>Vibrionaceae</taxon>
        <taxon>Vibrio</taxon>
    </lineage>
</organism>
<sequence>MSFNLDANKATALVGPSGAGKTSLIHAILASCHTKARSR</sequence>
<dbReference type="Pfam" id="PF00005">
    <property type="entry name" value="ABC_tran"/>
    <property type="match status" value="1"/>
</dbReference>
<protein>
    <recommendedName>
        <fullName evidence="1">ABC transporter domain-containing protein</fullName>
    </recommendedName>
</protein>
<name>A0A090SNR5_9VIBR</name>
<dbReference type="InterPro" id="IPR003439">
    <property type="entry name" value="ABC_transporter-like_ATP-bd"/>
</dbReference>
<dbReference type="AlphaFoldDB" id="A0A090SNR5"/>
<reference evidence="2 3" key="1">
    <citation type="submission" date="2014-09" db="EMBL/GenBank/DDBJ databases">
        <title>Vibrio maritimus JCM 19235. (C45) whole genome shotgun sequence.</title>
        <authorList>
            <person name="Sawabe T."/>
            <person name="Meirelles P."/>
            <person name="Nakanishi M."/>
            <person name="Sayaka M."/>
            <person name="Hattori M."/>
            <person name="Ohkuma M."/>
        </authorList>
    </citation>
    <scope>NUCLEOTIDE SEQUENCE [LARGE SCALE GENOMIC DNA]</scope>
    <source>
        <strain evidence="3">JCM19235</strain>
    </source>
</reference>
<dbReference type="GO" id="GO:0005524">
    <property type="term" value="F:ATP binding"/>
    <property type="evidence" value="ECO:0007669"/>
    <property type="project" value="InterPro"/>
</dbReference>